<organism evidence="1">
    <name type="scientific">Anguilla anguilla</name>
    <name type="common">European freshwater eel</name>
    <name type="synonym">Muraena anguilla</name>
    <dbReference type="NCBI Taxonomy" id="7936"/>
    <lineage>
        <taxon>Eukaryota</taxon>
        <taxon>Metazoa</taxon>
        <taxon>Chordata</taxon>
        <taxon>Craniata</taxon>
        <taxon>Vertebrata</taxon>
        <taxon>Euteleostomi</taxon>
        <taxon>Actinopterygii</taxon>
        <taxon>Neopterygii</taxon>
        <taxon>Teleostei</taxon>
        <taxon>Anguilliformes</taxon>
        <taxon>Anguillidae</taxon>
        <taxon>Anguilla</taxon>
    </lineage>
</organism>
<evidence type="ECO:0000313" key="1">
    <source>
        <dbReference type="EMBL" id="JAI06324.1"/>
    </source>
</evidence>
<accession>A0A0E9XXA8</accession>
<reference evidence="1" key="1">
    <citation type="submission" date="2014-11" db="EMBL/GenBank/DDBJ databases">
        <authorList>
            <person name="Amaro Gonzalez C."/>
        </authorList>
    </citation>
    <scope>NUCLEOTIDE SEQUENCE</scope>
</reference>
<sequence length="66" mass="7830">MSLNRIDTMDVYWFGYFTEVKLSQERERGTNMGHTQCHSSVQPYIVLFPEYLMFIKTNSSILFQSL</sequence>
<reference evidence="1" key="2">
    <citation type="journal article" date="2015" name="Fish Shellfish Immunol.">
        <title>Early steps in the European eel (Anguilla anguilla)-Vibrio vulnificus interaction in the gills: Role of the RtxA13 toxin.</title>
        <authorList>
            <person name="Callol A."/>
            <person name="Pajuelo D."/>
            <person name="Ebbesson L."/>
            <person name="Teles M."/>
            <person name="MacKenzie S."/>
            <person name="Amaro C."/>
        </authorList>
    </citation>
    <scope>NUCLEOTIDE SEQUENCE</scope>
</reference>
<dbReference type="EMBL" id="GBXM01002254">
    <property type="protein sequence ID" value="JAI06324.1"/>
    <property type="molecule type" value="Transcribed_RNA"/>
</dbReference>
<protein>
    <submittedName>
        <fullName evidence="1">Uncharacterized protein</fullName>
    </submittedName>
</protein>
<name>A0A0E9XXA8_ANGAN</name>
<proteinExistence type="predicted"/>
<dbReference type="AlphaFoldDB" id="A0A0E9XXA8"/>